<dbReference type="KEGG" id="csl:COCSUDRAFT_62194"/>
<protein>
    <submittedName>
        <fullName evidence="2">Uncharacterized protein</fullName>
    </submittedName>
</protein>
<reference evidence="2 3" key="1">
    <citation type="journal article" date="2012" name="Genome Biol.">
        <title>The genome of the polar eukaryotic microalga coccomyxa subellipsoidea reveals traits of cold adaptation.</title>
        <authorList>
            <person name="Blanc G."/>
            <person name="Agarkova I."/>
            <person name="Grimwood J."/>
            <person name="Kuo A."/>
            <person name="Brueggeman A."/>
            <person name="Dunigan D."/>
            <person name="Gurnon J."/>
            <person name="Ladunga I."/>
            <person name="Lindquist E."/>
            <person name="Lucas S."/>
            <person name="Pangilinan J."/>
            <person name="Proschold T."/>
            <person name="Salamov A."/>
            <person name="Schmutz J."/>
            <person name="Weeks D."/>
            <person name="Yamada T."/>
            <person name="Claverie J.M."/>
            <person name="Grigoriev I."/>
            <person name="Van Etten J."/>
            <person name="Lomsadze A."/>
            <person name="Borodovsky M."/>
        </authorList>
    </citation>
    <scope>NUCLEOTIDE SEQUENCE [LARGE SCALE GENOMIC DNA]</scope>
    <source>
        <strain evidence="2 3">C-169</strain>
    </source>
</reference>
<name>I0Z2B5_COCSC</name>
<sequence length="181" mass="19247">MVPSMACKGLRRPFRPGTWTSSPLKVPSKASWEARRKAALSAAQVLGVDTTWDTEPPAKKARSAVPTPQQPPVTAGDIQQPAEPDALPEESQKGCSGLSALPKEHTASECHTAPTQQEAPSVLAVSAVQQPCLRVENLLVRHERLGLVPPPSSRMGALLQPPPELKASCMACMLILAHATE</sequence>
<dbReference type="GeneID" id="17042785"/>
<gene>
    <name evidence="2" type="ORF">COCSUDRAFT_62194</name>
</gene>
<keyword evidence="3" id="KW-1185">Reference proteome</keyword>
<evidence type="ECO:0000313" key="3">
    <source>
        <dbReference type="Proteomes" id="UP000007264"/>
    </source>
</evidence>
<evidence type="ECO:0000256" key="1">
    <source>
        <dbReference type="SAM" id="MobiDB-lite"/>
    </source>
</evidence>
<evidence type="ECO:0000313" key="2">
    <source>
        <dbReference type="EMBL" id="EIE24784.1"/>
    </source>
</evidence>
<organism evidence="2 3">
    <name type="scientific">Coccomyxa subellipsoidea (strain C-169)</name>
    <name type="common">Green microalga</name>
    <dbReference type="NCBI Taxonomy" id="574566"/>
    <lineage>
        <taxon>Eukaryota</taxon>
        <taxon>Viridiplantae</taxon>
        <taxon>Chlorophyta</taxon>
        <taxon>core chlorophytes</taxon>
        <taxon>Trebouxiophyceae</taxon>
        <taxon>Trebouxiophyceae incertae sedis</taxon>
        <taxon>Coccomyxaceae</taxon>
        <taxon>Coccomyxa</taxon>
        <taxon>Coccomyxa subellipsoidea</taxon>
    </lineage>
</organism>
<comment type="caution">
    <text evidence="2">The sequence shown here is derived from an EMBL/GenBank/DDBJ whole genome shotgun (WGS) entry which is preliminary data.</text>
</comment>
<accession>I0Z2B5</accession>
<feature type="region of interest" description="Disordered" evidence="1">
    <location>
        <begin position="1"/>
        <end position="26"/>
    </location>
</feature>
<dbReference type="RefSeq" id="XP_005649328.1">
    <property type="nucleotide sequence ID" value="XM_005649271.1"/>
</dbReference>
<dbReference type="Proteomes" id="UP000007264">
    <property type="component" value="Unassembled WGS sequence"/>
</dbReference>
<proteinExistence type="predicted"/>
<dbReference type="AlphaFoldDB" id="I0Z2B5"/>
<feature type="region of interest" description="Disordered" evidence="1">
    <location>
        <begin position="48"/>
        <end position="96"/>
    </location>
</feature>
<dbReference type="EMBL" id="AGSI01000005">
    <property type="protein sequence ID" value="EIE24784.1"/>
    <property type="molecule type" value="Genomic_DNA"/>
</dbReference>